<feature type="transmembrane region" description="Helical" evidence="1">
    <location>
        <begin position="12"/>
        <end position="30"/>
    </location>
</feature>
<dbReference type="Proteomes" id="UP000002791">
    <property type="component" value="Chromosome"/>
</dbReference>
<dbReference type="RefSeq" id="WP_005456152.1">
    <property type="nucleotide sequence ID" value="NZ_CM001440.1"/>
</dbReference>
<dbReference type="STRING" id="882082.SaccyDRAFT_2239"/>
<gene>
    <name evidence="2" type="ORF">SaccyDRAFT_2239</name>
</gene>
<feature type="transmembrane region" description="Helical" evidence="1">
    <location>
        <begin position="91"/>
        <end position="114"/>
    </location>
</feature>
<feature type="transmembrane region" description="Helical" evidence="1">
    <location>
        <begin position="50"/>
        <end position="70"/>
    </location>
</feature>
<accession>H5XPP5</accession>
<dbReference type="PRINTS" id="PR00173">
    <property type="entry name" value="EDTRNSPORT"/>
</dbReference>
<reference evidence="2 3" key="1">
    <citation type="submission" date="2011-11" db="EMBL/GenBank/DDBJ databases">
        <title>The Noncontiguous Finished sequence of Saccharomonospora cyanea NA-134.</title>
        <authorList>
            <consortium name="US DOE Joint Genome Institute"/>
            <person name="Lucas S."/>
            <person name="Han J."/>
            <person name="Lapidus A."/>
            <person name="Cheng J.-F."/>
            <person name="Goodwin L."/>
            <person name="Pitluck S."/>
            <person name="Peters L."/>
            <person name="Ovchinnikova G."/>
            <person name="Lu M."/>
            <person name="Detter J.C."/>
            <person name="Han C."/>
            <person name="Tapia R."/>
            <person name="Land M."/>
            <person name="Hauser L."/>
            <person name="Kyrpides N."/>
            <person name="Ivanova N."/>
            <person name="Pagani I."/>
            <person name="Brambilla E.-M."/>
            <person name="Klenk H.-P."/>
            <person name="Woyke T."/>
        </authorList>
    </citation>
    <scope>NUCLEOTIDE SEQUENCE [LARGE SCALE GENOMIC DNA]</scope>
    <source>
        <strain evidence="2 3">NA-134</strain>
    </source>
</reference>
<name>H5XPP5_9PSEU</name>
<feature type="transmembrane region" description="Helical" evidence="1">
    <location>
        <begin position="147"/>
        <end position="168"/>
    </location>
</feature>
<evidence type="ECO:0000313" key="2">
    <source>
        <dbReference type="EMBL" id="EHR61123.1"/>
    </source>
</evidence>
<dbReference type="EMBL" id="CM001440">
    <property type="protein sequence ID" value="EHR61123.1"/>
    <property type="molecule type" value="Genomic_DNA"/>
</dbReference>
<proteinExistence type="predicted"/>
<evidence type="ECO:0008006" key="4">
    <source>
        <dbReference type="Google" id="ProtNLM"/>
    </source>
</evidence>
<sequence length="330" mass="35567">MIWLTWRQLRVGALSVLVSVVVIAVVLLVADHTTGHIDLASTGPLFSTSALLVYALPAVIGVFWGVPTVTRELENGTHNLVWNQTVTRSRWLAAKLGVGVPVAMVVAGLLSLVVSRWAAPVDALRSEWLSGGFLPSRMEPLLFGARGIVPVGYAVFAFVLGVAIGMLLRRTVPAMAVTLVLFAAVQVAVPLFARPHVLPATEETVAITASNIWQIRADEDGVLESLTVTEPAGAWVLANETVDRAGNTVSPLPAAMRDCLPPPPGEYDEAPSRRSIAECVSGLSGLGYRQHLSYQPAGHFWPLQWAETALFLVLSASLTWFCFRRLHRLA</sequence>
<protein>
    <recommendedName>
        <fullName evidence="4">ABC-type transport system involved in multi-copper enzyme maturation, permease component</fullName>
    </recommendedName>
</protein>
<dbReference type="eggNOG" id="COG1277">
    <property type="taxonomic scope" value="Bacteria"/>
</dbReference>
<dbReference type="AlphaFoldDB" id="H5XPP5"/>
<evidence type="ECO:0000256" key="1">
    <source>
        <dbReference type="SAM" id="Phobius"/>
    </source>
</evidence>
<feature type="transmembrane region" description="Helical" evidence="1">
    <location>
        <begin position="175"/>
        <end position="193"/>
    </location>
</feature>
<dbReference type="OrthoDB" id="3579673at2"/>
<keyword evidence="1" id="KW-0472">Membrane</keyword>
<organism evidence="2 3">
    <name type="scientific">Saccharomonospora cyanea NA-134</name>
    <dbReference type="NCBI Taxonomy" id="882082"/>
    <lineage>
        <taxon>Bacteria</taxon>
        <taxon>Bacillati</taxon>
        <taxon>Actinomycetota</taxon>
        <taxon>Actinomycetes</taxon>
        <taxon>Pseudonocardiales</taxon>
        <taxon>Pseudonocardiaceae</taxon>
        <taxon>Saccharomonospora</taxon>
    </lineage>
</organism>
<keyword evidence="1" id="KW-0812">Transmembrane</keyword>
<evidence type="ECO:0000313" key="3">
    <source>
        <dbReference type="Proteomes" id="UP000002791"/>
    </source>
</evidence>
<keyword evidence="3" id="KW-1185">Reference proteome</keyword>
<dbReference type="HOGENOM" id="CLU_066229_0_0_11"/>
<feature type="transmembrane region" description="Helical" evidence="1">
    <location>
        <begin position="303"/>
        <end position="323"/>
    </location>
</feature>
<keyword evidence="1" id="KW-1133">Transmembrane helix</keyword>